<dbReference type="AlphaFoldDB" id="A0A6J4U8D7"/>
<accession>A0A6J4U8D7</accession>
<feature type="compositionally biased region" description="Basic and acidic residues" evidence="1">
    <location>
        <begin position="10"/>
        <end position="21"/>
    </location>
</feature>
<name>A0A6J4U8D7_9BACT</name>
<proteinExistence type="predicted"/>
<organism evidence="2">
    <name type="scientific">uncultured Thermomicrobiales bacterium</name>
    <dbReference type="NCBI Taxonomy" id="1645740"/>
    <lineage>
        <taxon>Bacteria</taxon>
        <taxon>Pseudomonadati</taxon>
        <taxon>Thermomicrobiota</taxon>
        <taxon>Thermomicrobia</taxon>
        <taxon>Thermomicrobiales</taxon>
        <taxon>environmental samples</taxon>
    </lineage>
</organism>
<reference evidence="2" key="1">
    <citation type="submission" date="2020-02" db="EMBL/GenBank/DDBJ databases">
        <authorList>
            <person name="Meier V. D."/>
        </authorList>
    </citation>
    <scope>NUCLEOTIDE SEQUENCE</scope>
    <source>
        <strain evidence="2">AVDCRST_MAG70</strain>
    </source>
</reference>
<protein>
    <submittedName>
        <fullName evidence="2">Uncharacterized protein</fullName>
    </submittedName>
</protein>
<feature type="region of interest" description="Disordered" evidence="1">
    <location>
        <begin position="1"/>
        <end position="40"/>
    </location>
</feature>
<gene>
    <name evidence="2" type="ORF">AVDCRST_MAG70-338</name>
</gene>
<sequence length="40" mass="4673">MRAGPFPHNHRQESARPDRTLLPEPDPEMTRPLSLEENHL</sequence>
<evidence type="ECO:0000256" key="1">
    <source>
        <dbReference type="SAM" id="MobiDB-lite"/>
    </source>
</evidence>
<dbReference type="EMBL" id="CADCWH010000050">
    <property type="protein sequence ID" value="CAA9543773.1"/>
    <property type="molecule type" value="Genomic_DNA"/>
</dbReference>
<evidence type="ECO:0000313" key="2">
    <source>
        <dbReference type="EMBL" id="CAA9543773.1"/>
    </source>
</evidence>